<feature type="transmembrane region" description="Helical" evidence="11">
    <location>
        <begin position="111"/>
        <end position="134"/>
    </location>
</feature>
<organism evidence="13 14">
    <name type="scientific">Microctonus hyperodae</name>
    <name type="common">Parasitoid wasp</name>
    <dbReference type="NCBI Taxonomy" id="165561"/>
    <lineage>
        <taxon>Eukaryota</taxon>
        <taxon>Metazoa</taxon>
        <taxon>Ecdysozoa</taxon>
        <taxon>Arthropoda</taxon>
        <taxon>Hexapoda</taxon>
        <taxon>Insecta</taxon>
        <taxon>Pterygota</taxon>
        <taxon>Neoptera</taxon>
        <taxon>Endopterygota</taxon>
        <taxon>Hymenoptera</taxon>
        <taxon>Apocrita</taxon>
        <taxon>Ichneumonoidea</taxon>
        <taxon>Braconidae</taxon>
        <taxon>Euphorinae</taxon>
        <taxon>Microctonus</taxon>
    </lineage>
</organism>
<keyword evidence="4 10" id="KW-0812">Transmembrane</keyword>
<proteinExistence type="inferred from homology"/>
<dbReference type="InterPro" id="IPR000276">
    <property type="entry name" value="GPCR_Rhodpsn"/>
</dbReference>
<reference evidence="13" key="1">
    <citation type="journal article" date="2023" name="bioRxiv">
        <title>Scaffold-level genome assemblies of two parasitoid biocontrol wasps reveal the parthenogenesis mechanism and an associated novel virus.</title>
        <authorList>
            <person name="Inwood S."/>
            <person name="Skelly J."/>
            <person name="Guhlin J."/>
            <person name="Harrop T."/>
            <person name="Goldson S."/>
            <person name="Dearden P."/>
        </authorList>
    </citation>
    <scope>NUCLEOTIDE SEQUENCE</scope>
    <source>
        <strain evidence="13">Lincoln</strain>
        <tissue evidence="13">Whole body</tissue>
    </source>
</reference>
<comment type="similarity">
    <text evidence="2 10">Belongs to the G-protein coupled receptor 1 family.</text>
</comment>
<evidence type="ECO:0000256" key="3">
    <source>
        <dbReference type="ARBA" id="ARBA00022475"/>
    </source>
</evidence>
<evidence type="ECO:0000256" key="5">
    <source>
        <dbReference type="ARBA" id="ARBA00022989"/>
    </source>
</evidence>
<dbReference type="PANTHER" id="PTHR24230:SF163">
    <property type="entry name" value="CORAZONIN RECEPTOR, ISOFORM B"/>
    <property type="match status" value="1"/>
</dbReference>
<dbReference type="PROSITE" id="PS50262">
    <property type="entry name" value="G_PROTEIN_RECEP_F1_2"/>
    <property type="match status" value="1"/>
</dbReference>
<evidence type="ECO:0000256" key="8">
    <source>
        <dbReference type="ARBA" id="ARBA00023170"/>
    </source>
</evidence>
<evidence type="ECO:0000256" key="9">
    <source>
        <dbReference type="ARBA" id="ARBA00023224"/>
    </source>
</evidence>
<dbReference type="PANTHER" id="PTHR24230">
    <property type="entry name" value="G-PROTEIN COUPLED RECEPTOR"/>
    <property type="match status" value="1"/>
</dbReference>
<evidence type="ECO:0000313" key="14">
    <source>
        <dbReference type="Proteomes" id="UP001168972"/>
    </source>
</evidence>
<evidence type="ECO:0000256" key="2">
    <source>
        <dbReference type="ARBA" id="ARBA00010663"/>
    </source>
</evidence>
<keyword evidence="8 10" id="KW-0675">Receptor</keyword>
<name>A0AA39L0Z2_MICHY</name>
<comment type="caution">
    <text evidence="13">The sequence shown here is derived from an EMBL/GenBank/DDBJ whole genome shotgun (WGS) entry which is preliminary data.</text>
</comment>
<feature type="transmembrane region" description="Helical" evidence="11">
    <location>
        <begin position="159"/>
        <end position="181"/>
    </location>
</feature>
<dbReference type="AlphaFoldDB" id="A0AA39L0Z2"/>
<keyword evidence="7 11" id="KW-0472">Membrane</keyword>
<keyword evidence="9 10" id="KW-0807">Transducer</keyword>
<feature type="transmembrane region" description="Helical" evidence="11">
    <location>
        <begin position="227"/>
        <end position="251"/>
    </location>
</feature>
<dbReference type="PROSITE" id="PS00237">
    <property type="entry name" value="G_PROTEIN_RECEP_F1_1"/>
    <property type="match status" value="1"/>
</dbReference>
<dbReference type="Proteomes" id="UP001168972">
    <property type="component" value="Unassembled WGS sequence"/>
</dbReference>
<dbReference type="Pfam" id="PF00001">
    <property type="entry name" value="7tm_1"/>
    <property type="match status" value="1"/>
</dbReference>
<comment type="subcellular location">
    <subcellularLocation>
        <location evidence="1">Cell membrane</location>
        <topology evidence="1">Multi-pass membrane protein</topology>
    </subcellularLocation>
</comment>
<protein>
    <recommendedName>
        <fullName evidence="12">G-protein coupled receptors family 1 profile domain-containing protein</fullName>
    </recommendedName>
</protein>
<keyword evidence="5 11" id="KW-1133">Transmembrane helix</keyword>
<evidence type="ECO:0000256" key="4">
    <source>
        <dbReference type="ARBA" id="ARBA00022692"/>
    </source>
</evidence>
<feature type="domain" description="G-protein coupled receptors family 1 profile" evidence="12">
    <location>
        <begin position="8"/>
        <end position="281"/>
    </location>
</feature>
<dbReference type="InterPro" id="IPR017452">
    <property type="entry name" value="GPCR_Rhodpsn_7TM"/>
</dbReference>
<evidence type="ECO:0000313" key="13">
    <source>
        <dbReference type="EMBL" id="KAK0180896.1"/>
    </source>
</evidence>
<keyword evidence="14" id="KW-1185">Reference proteome</keyword>
<keyword evidence="6 10" id="KW-0297">G-protein coupled receptor</keyword>
<gene>
    <name evidence="13" type="ORF">PV327_003230</name>
</gene>
<evidence type="ECO:0000256" key="1">
    <source>
        <dbReference type="ARBA" id="ARBA00004651"/>
    </source>
</evidence>
<feature type="transmembrane region" description="Helical" evidence="11">
    <location>
        <begin position="69"/>
        <end position="90"/>
    </location>
</feature>
<evidence type="ECO:0000256" key="11">
    <source>
        <dbReference type="SAM" id="Phobius"/>
    </source>
</evidence>
<feature type="transmembrane region" description="Helical" evidence="11">
    <location>
        <begin position="32"/>
        <end position="57"/>
    </location>
</feature>
<evidence type="ECO:0000256" key="6">
    <source>
        <dbReference type="ARBA" id="ARBA00023040"/>
    </source>
</evidence>
<dbReference type="GO" id="GO:0005886">
    <property type="term" value="C:plasma membrane"/>
    <property type="evidence" value="ECO:0007669"/>
    <property type="project" value="UniProtKB-SubCell"/>
</dbReference>
<accession>A0AA39L0Z2</accession>
<dbReference type="Gene3D" id="1.20.1070.10">
    <property type="entry name" value="Rhodopsin 7-helix transmembrane proteins"/>
    <property type="match status" value="1"/>
</dbReference>
<evidence type="ECO:0000256" key="10">
    <source>
        <dbReference type="RuleBase" id="RU000688"/>
    </source>
</evidence>
<evidence type="ECO:0000256" key="7">
    <source>
        <dbReference type="ARBA" id="ARBA00023136"/>
    </source>
</evidence>
<dbReference type="SUPFAM" id="SSF81321">
    <property type="entry name" value="Family A G protein-coupled receptor-like"/>
    <property type="match status" value="1"/>
</dbReference>
<evidence type="ECO:0000259" key="12">
    <source>
        <dbReference type="PROSITE" id="PS50262"/>
    </source>
</evidence>
<feature type="transmembrane region" description="Helical" evidence="11">
    <location>
        <begin position="266"/>
        <end position="287"/>
    </location>
</feature>
<sequence>MAGISLIANIATVWAAKKNCKKHKSHSAIHTLILHLALADLFVTIFCIGGEALWTYNVAWLWGNVACKIFKFLQMFSLYLSTFVMVLIGFDRFLAVRYPMKSLNTVKKCSSLILMVWIISSMFSIPQLIIFRVARGPFTEEFMQCVTYGFYTEAWQEQLYTTLTLIFMFILPLIALVVTYVSTVITISHNETTFKTELTNYNYANQGIGNANRTRLMQRAKNKSLRISFVIIAAFIIWWTPYYTMMIVFIFTNPDNRLSEELQDNIFFFGMSNSLVNPLIYGAFHLWPKRKNRKNINRRDGIIKYQRSGTTHSSFLRSSRSSCNPLLRTHSKCTDANVCNDTNQVTETMPKSSDKIGLNHKIE</sequence>
<dbReference type="GO" id="GO:0035237">
    <property type="term" value="F:corazonin receptor activity"/>
    <property type="evidence" value="ECO:0007669"/>
    <property type="project" value="TreeGrafter"/>
</dbReference>
<dbReference type="PRINTS" id="PR00237">
    <property type="entry name" value="GPCRRHODOPSN"/>
</dbReference>
<keyword evidence="3" id="KW-1003">Cell membrane</keyword>
<reference evidence="13" key="2">
    <citation type="submission" date="2023-03" db="EMBL/GenBank/DDBJ databases">
        <authorList>
            <person name="Inwood S.N."/>
            <person name="Skelly J.G."/>
            <person name="Guhlin J."/>
            <person name="Harrop T.W.R."/>
            <person name="Goldson S.G."/>
            <person name="Dearden P.K."/>
        </authorList>
    </citation>
    <scope>NUCLEOTIDE SEQUENCE</scope>
    <source>
        <strain evidence="13">Lincoln</strain>
        <tissue evidence="13">Whole body</tissue>
    </source>
</reference>
<dbReference type="EMBL" id="JAQQBR010000002">
    <property type="protein sequence ID" value="KAK0180896.1"/>
    <property type="molecule type" value="Genomic_DNA"/>
</dbReference>